<dbReference type="AlphaFoldDB" id="A0A0A9AMC5"/>
<organism evidence="1">
    <name type="scientific">Arundo donax</name>
    <name type="common">Giant reed</name>
    <name type="synonym">Donax arundinaceus</name>
    <dbReference type="NCBI Taxonomy" id="35708"/>
    <lineage>
        <taxon>Eukaryota</taxon>
        <taxon>Viridiplantae</taxon>
        <taxon>Streptophyta</taxon>
        <taxon>Embryophyta</taxon>
        <taxon>Tracheophyta</taxon>
        <taxon>Spermatophyta</taxon>
        <taxon>Magnoliopsida</taxon>
        <taxon>Liliopsida</taxon>
        <taxon>Poales</taxon>
        <taxon>Poaceae</taxon>
        <taxon>PACMAD clade</taxon>
        <taxon>Arundinoideae</taxon>
        <taxon>Arundineae</taxon>
        <taxon>Arundo</taxon>
    </lineage>
</organism>
<name>A0A0A9AMC5_ARUDO</name>
<protein>
    <submittedName>
        <fullName evidence="1">Uncharacterized protein</fullName>
    </submittedName>
</protein>
<evidence type="ECO:0000313" key="1">
    <source>
        <dbReference type="EMBL" id="JAD50070.1"/>
    </source>
</evidence>
<reference evidence="1" key="2">
    <citation type="journal article" date="2015" name="Data Brief">
        <title>Shoot transcriptome of the giant reed, Arundo donax.</title>
        <authorList>
            <person name="Barrero R.A."/>
            <person name="Guerrero F.D."/>
            <person name="Moolhuijzen P."/>
            <person name="Goolsby J.A."/>
            <person name="Tidwell J."/>
            <person name="Bellgard S.E."/>
            <person name="Bellgard M.I."/>
        </authorList>
    </citation>
    <scope>NUCLEOTIDE SEQUENCE</scope>
    <source>
        <tissue evidence="1">Shoot tissue taken approximately 20 cm above the soil surface</tissue>
    </source>
</reference>
<proteinExistence type="predicted"/>
<accession>A0A0A9AMC5</accession>
<sequence length="26" mass="2933">MTYIQATYVPCSQMGVLNLFQEVPVT</sequence>
<dbReference type="EMBL" id="GBRH01247825">
    <property type="protein sequence ID" value="JAD50070.1"/>
    <property type="molecule type" value="Transcribed_RNA"/>
</dbReference>
<reference evidence="1" key="1">
    <citation type="submission" date="2014-09" db="EMBL/GenBank/DDBJ databases">
        <authorList>
            <person name="Magalhaes I.L.F."/>
            <person name="Oliveira U."/>
            <person name="Santos F.R."/>
            <person name="Vidigal T.H.D.A."/>
            <person name="Brescovit A.D."/>
            <person name="Santos A.J."/>
        </authorList>
    </citation>
    <scope>NUCLEOTIDE SEQUENCE</scope>
    <source>
        <tissue evidence="1">Shoot tissue taken approximately 20 cm above the soil surface</tissue>
    </source>
</reference>